<keyword evidence="2" id="KW-1133">Transmembrane helix</keyword>
<dbReference type="InterPro" id="IPR022022">
    <property type="entry name" value="M04gp34-like"/>
</dbReference>
<evidence type="ECO:0000256" key="1">
    <source>
        <dbReference type="SAM" id="MobiDB-lite"/>
    </source>
</evidence>
<feature type="transmembrane region" description="Helical" evidence="2">
    <location>
        <begin position="225"/>
        <end position="246"/>
    </location>
</feature>
<protein>
    <submittedName>
        <fullName evidence="3">M10 protein</fullName>
    </submittedName>
</protein>
<reference evidence="3 4" key="1">
    <citation type="journal article" date="2005" name="J. Virol.">
        <title>Use of a murine cytomegalovirus K181-derived bacterial artificial chromosome as a vaccine vector for immunocontraception.</title>
        <authorList>
            <person name="Redwood A.J."/>
            <person name="Messerle M."/>
            <person name="Harvey N.L."/>
            <person name="Hardy C.M."/>
            <person name="Kozinowski U.H."/>
            <person name="Lawson M.A."/>
            <person name="Shellam G.R."/>
        </authorList>
    </citation>
    <scope>NUCLEOTIDE SEQUENCE [LARGE SCALE GENOMIC DNA]</scope>
    <source>
        <strain evidence="3">K181</strain>
    </source>
</reference>
<feature type="region of interest" description="Disordered" evidence="1">
    <location>
        <begin position="268"/>
        <end position="291"/>
    </location>
</feature>
<proteinExistence type="predicted"/>
<keyword evidence="2" id="KW-0472">Membrane</keyword>
<organism evidence="3 4">
    <name type="scientific">Murid herpesvirus 1 (strain K181)</name>
    <name type="common">MuHV-1</name>
    <name type="synonym">Mouse cytomegalovirus</name>
    <dbReference type="NCBI Taxonomy" id="69156"/>
    <lineage>
        <taxon>Viruses</taxon>
        <taxon>Duplodnaviria</taxon>
        <taxon>Heunggongvirae</taxon>
        <taxon>Peploviricota</taxon>
        <taxon>Herviviricetes</taxon>
        <taxon>Herpesvirales</taxon>
        <taxon>Orthoherpesviridae</taxon>
        <taxon>Betaherpesvirinae</taxon>
        <taxon>Muromegalovirus</taxon>
        <taxon>Muromegalovirus muridbeta1</taxon>
        <taxon>Murid herpesvirus 1</taxon>
    </lineage>
</organism>
<accession>A8E1J1</accession>
<dbReference type="InterPro" id="IPR038708">
    <property type="entry name" value="Gp34-like_sf"/>
</dbReference>
<dbReference type="Gene3D" id="2.60.40.2900">
    <property type="match status" value="1"/>
</dbReference>
<evidence type="ECO:0000313" key="3">
    <source>
        <dbReference type="EMBL" id="CAP08054.1"/>
    </source>
</evidence>
<sequence length="291" mass="32000">MKVSPDRLLQLSLVLAVFAPHLVIFASRKCDPVISKSYSSRTPPGTCTGASVYLEIISKSHSTQTWKYECQLPEACIEATWQVKWTVNRIPMNATALYNSTDSSLPKFDKILVINATTKPPPKGFTVNPHDGYLYLVSSPEETVSVHLQCEVFVCLPNKTIHVTTNPPTTISRTKRDTTKFISLSSRSQPVTRQATDTTVSNTASSTDNAVIVANAEMQTSNTTVAIVVPLLVILVATVIVLGFLYHYGFLRKWALLDSYLARVRGHFTTSDPESSRPESDPLNSPPTSVL</sequence>
<evidence type="ECO:0000256" key="2">
    <source>
        <dbReference type="SAM" id="Phobius"/>
    </source>
</evidence>
<dbReference type="Pfam" id="PF12216">
    <property type="entry name" value="m04gp34like"/>
    <property type="match status" value="1"/>
</dbReference>
<dbReference type="Proteomes" id="UP000158680">
    <property type="component" value="Segment"/>
</dbReference>
<organismHost>
    <name type="scientific">Mus musculus</name>
    <name type="common">Mouse</name>
    <dbReference type="NCBI Taxonomy" id="10090"/>
</organismHost>
<dbReference type="EMBL" id="AM886412">
    <property type="protein sequence ID" value="CAP08054.1"/>
    <property type="molecule type" value="Genomic_DNA"/>
</dbReference>
<keyword evidence="2" id="KW-0812">Transmembrane</keyword>
<evidence type="ECO:0000313" key="4">
    <source>
        <dbReference type="Proteomes" id="UP000158680"/>
    </source>
</evidence>
<reference evidence="3 4" key="2">
    <citation type="journal article" date="2008" name="J. Virol.">
        <title>Laboratory strains of murine cytomegalovirus are genetically similar to but phenotypically distinct from wild strains of virus.</title>
        <authorList>
            <person name="Smith L.M."/>
            <person name="McWhorter A.R."/>
            <person name="Masters L.L."/>
            <person name="Shellam G.R."/>
            <person name="Redwood A.J."/>
        </authorList>
    </citation>
    <scope>NUCLEOTIDE SEQUENCE [LARGE SCALE GENOMIC DNA]</scope>
    <source>
        <strain evidence="3">K181</strain>
    </source>
</reference>
<name>A8E1J1_MUHVK</name>
<gene>
    <name evidence="3" type="primary">m10</name>
</gene>